<dbReference type="EMBL" id="BFAG01000011">
    <property type="protein sequence ID" value="GBF06848.1"/>
    <property type="molecule type" value="Genomic_DNA"/>
</dbReference>
<evidence type="ECO:0000313" key="1">
    <source>
        <dbReference type="EMBL" id="GBF06848.1"/>
    </source>
</evidence>
<evidence type="ECO:0000313" key="2">
    <source>
        <dbReference type="Proteomes" id="UP000236569"/>
    </source>
</evidence>
<dbReference type="Proteomes" id="UP000236569">
    <property type="component" value="Unassembled WGS sequence"/>
</dbReference>
<organism evidence="1 2">
    <name type="scientific">Deinococcus aerius</name>
    <dbReference type="NCBI Taxonomy" id="200253"/>
    <lineage>
        <taxon>Bacteria</taxon>
        <taxon>Thermotogati</taxon>
        <taxon>Deinococcota</taxon>
        <taxon>Deinococci</taxon>
        <taxon>Deinococcales</taxon>
        <taxon>Deinococcaceae</taxon>
        <taxon>Deinococcus</taxon>
    </lineage>
</organism>
<dbReference type="GO" id="GO:0019748">
    <property type="term" value="P:secondary metabolic process"/>
    <property type="evidence" value="ECO:0007669"/>
    <property type="project" value="InterPro"/>
</dbReference>
<dbReference type="RefSeq" id="WP_103130200.1">
    <property type="nucleotide sequence ID" value="NZ_BFAG01000011.1"/>
</dbReference>
<dbReference type="OrthoDB" id="179394at2"/>
<dbReference type="InterPro" id="IPR006748">
    <property type="entry name" value="NH2Glyco/OHUrea_AB-resist_kin"/>
</dbReference>
<dbReference type="GO" id="GO:0016773">
    <property type="term" value="F:phosphotransferase activity, alcohol group as acceptor"/>
    <property type="evidence" value="ECO:0007669"/>
    <property type="project" value="InterPro"/>
</dbReference>
<proteinExistence type="predicted"/>
<keyword evidence="2" id="KW-1185">Reference proteome</keyword>
<dbReference type="Pfam" id="PF04655">
    <property type="entry name" value="APH_6_hur"/>
    <property type="match status" value="1"/>
</dbReference>
<evidence type="ECO:0008006" key="3">
    <source>
        <dbReference type="Google" id="ProtNLM"/>
    </source>
</evidence>
<dbReference type="SUPFAM" id="SSF56112">
    <property type="entry name" value="Protein kinase-like (PK-like)"/>
    <property type="match status" value="1"/>
</dbReference>
<reference evidence="2" key="1">
    <citation type="submission" date="2018-01" db="EMBL/GenBank/DDBJ databases">
        <title>Draft Genome Sequence of the Radioresistant Bacterium Deinococcus aerius TR0125, Isolated from the Higher Atmosphere above Japan.</title>
        <authorList>
            <person name="Satoh K."/>
            <person name="Arai H."/>
            <person name="Sanzen T."/>
            <person name="Kawaguchi Y."/>
            <person name="Hayashi H."/>
            <person name="Yokobori S."/>
            <person name="Yamagishi A."/>
            <person name="Oono Y."/>
            <person name="Narumi I."/>
        </authorList>
    </citation>
    <scope>NUCLEOTIDE SEQUENCE [LARGE SCALE GENOMIC DNA]</scope>
    <source>
        <strain evidence="2">TR0125</strain>
    </source>
</reference>
<gene>
    <name evidence="1" type="ORF">DAERI_110030</name>
</gene>
<dbReference type="AlphaFoldDB" id="A0A2I9DKC4"/>
<sequence>MIAVPAAFAERTIARSGEAGRRWIASLPGRVTELCTAWGLEVEGPAMYGEWGLVFAVRGPDTPAVLKVTWPDEDGTLERAVAALTLWDGRGAVRLLRADVGRQALLLERLDSAADLSEIGVEEALHVAGTLLRRLAIPAPAEFPSLGTVARRISSSLPRRWEQQGRPLPRYVIEQAVDLASNLAPSVGNLLVNWDIHDGNVLRAEREPWLVIDPQVLAGNPEYGVAQLVWWRLEEIEAHGGVNWALDWIVDAARLSAELTHAWTYVRTVDYWLSGLEAGLTIDPPRCERVIEALGRVE</sequence>
<protein>
    <recommendedName>
        <fullName evidence="3">Streptomycin 6-kinase</fullName>
    </recommendedName>
</protein>
<dbReference type="InterPro" id="IPR011009">
    <property type="entry name" value="Kinase-like_dom_sf"/>
</dbReference>
<name>A0A2I9DKC4_9DEIO</name>
<comment type="caution">
    <text evidence="1">The sequence shown here is derived from an EMBL/GenBank/DDBJ whole genome shotgun (WGS) entry which is preliminary data.</text>
</comment>
<accession>A0A2I9DKC4</accession>